<evidence type="ECO:0000313" key="6">
    <source>
        <dbReference type="Proteomes" id="UP000293764"/>
    </source>
</evidence>
<dbReference type="Gene3D" id="1.10.260.40">
    <property type="entry name" value="lambda repressor-like DNA-binding domains"/>
    <property type="match status" value="1"/>
</dbReference>
<dbReference type="EMBL" id="SDWW01000001">
    <property type="protein sequence ID" value="RYV52932.1"/>
    <property type="molecule type" value="Genomic_DNA"/>
</dbReference>
<dbReference type="Proteomes" id="UP000293764">
    <property type="component" value="Unassembled WGS sequence"/>
</dbReference>
<dbReference type="RefSeq" id="WP_130100631.1">
    <property type="nucleotide sequence ID" value="NZ_SDWW01000001.1"/>
</dbReference>
<evidence type="ECO:0000256" key="2">
    <source>
        <dbReference type="ARBA" id="ARBA00023125"/>
    </source>
</evidence>
<dbReference type="AlphaFoldDB" id="A0A4Q5N3W3"/>
<reference evidence="5 6" key="1">
    <citation type="submission" date="2019-01" db="EMBL/GenBank/DDBJ databases">
        <title>Novel species of Cellulomonas.</title>
        <authorList>
            <person name="Liu Q."/>
            <person name="Xin Y.-H."/>
        </authorList>
    </citation>
    <scope>NUCLEOTIDE SEQUENCE [LARGE SCALE GENOMIC DNA]</scope>
    <source>
        <strain evidence="5 6">HLT2-17</strain>
    </source>
</reference>
<dbReference type="PANTHER" id="PTHR30146">
    <property type="entry name" value="LACI-RELATED TRANSCRIPTIONAL REPRESSOR"/>
    <property type="match status" value="1"/>
</dbReference>
<keyword evidence="2" id="KW-0238">DNA-binding</keyword>
<dbReference type="GO" id="GO:0003700">
    <property type="term" value="F:DNA-binding transcription factor activity"/>
    <property type="evidence" value="ECO:0007669"/>
    <property type="project" value="TreeGrafter"/>
</dbReference>
<dbReference type="Gene3D" id="3.40.50.2300">
    <property type="match status" value="2"/>
</dbReference>
<name>A0A4Q5N3W3_9MICO</name>
<dbReference type="SMART" id="SM00354">
    <property type="entry name" value="HTH_LACI"/>
    <property type="match status" value="1"/>
</dbReference>
<dbReference type="PROSITE" id="PS50932">
    <property type="entry name" value="HTH_LACI_2"/>
    <property type="match status" value="1"/>
</dbReference>
<evidence type="ECO:0000256" key="3">
    <source>
        <dbReference type="ARBA" id="ARBA00023163"/>
    </source>
</evidence>
<dbReference type="GO" id="GO:0000976">
    <property type="term" value="F:transcription cis-regulatory region binding"/>
    <property type="evidence" value="ECO:0007669"/>
    <property type="project" value="TreeGrafter"/>
</dbReference>
<gene>
    <name evidence="5" type="ORF">EUA98_00095</name>
</gene>
<dbReference type="InterPro" id="IPR000843">
    <property type="entry name" value="HTH_LacI"/>
</dbReference>
<accession>A0A4Q5N3W3</accession>
<dbReference type="Pfam" id="PF00356">
    <property type="entry name" value="LacI"/>
    <property type="match status" value="1"/>
</dbReference>
<sequence length="355" mass="37966">MPEIIEPVTQKQARPTINDVATLAGTSKATVSFVMNGRHNVAAATRDRVLAAAAELGWTPSQQARSLSNSRAYAIGLVFARPPETLGSDAFFARFIAGVESALADADQSLLLRFVADPAAEQDAYGKLRTHGRVDGVVLTDVRHHDSRIAFLADLGLPAVTLNRTDAPSPFPAVSLDDERGTRDAVDYLVGLGHRRIAYVGGPEIYLHSTRRRLAWQGALETHGLAAHVCIETDFSASSGARAVHEVLALPRHQQPTAIIYANDSMAIAGVVAARQAGLRVPQDLSIVGFDDAELSAHINPPLTTIRSDSYGWGRTAAEVLLQFLHTGDKPPERMLPPAELVIRQSAGPCLGGDD</sequence>
<proteinExistence type="predicted"/>
<keyword evidence="3" id="KW-0804">Transcription</keyword>
<feature type="domain" description="HTH lacI-type" evidence="4">
    <location>
        <begin position="15"/>
        <end position="69"/>
    </location>
</feature>
<dbReference type="InterPro" id="IPR010982">
    <property type="entry name" value="Lambda_DNA-bd_dom_sf"/>
</dbReference>
<dbReference type="Pfam" id="PF13377">
    <property type="entry name" value="Peripla_BP_3"/>
    <property type="match status" value="1"/>
</dbReference>
<evidence type="ECO:0000256" key="1">
    <source>
        <dbReference type="ARBA" id="ARBA00023015"/>
    </source>
</evidence>
<dbReference type="InterPro" id="IPR028082">
    <property type="entry name" value="Peripla_BP_I"/>
</dbReference>
<comment type="caution">
    <text evidence="5">The sequence shown here is derived from an EMBL/GenBank/DDBJ whole genome shotgun (WGS) entry which is preliminary data.</text>
</comment>
<evidence type="ECO:0000259" key="4">
    <source>
        <dbReference type="PROSITE" id="PS50932"/>
    </source>
</evidence>
<dbReference type="InterPro" id="IPR046335">
    <property type="entry name" value="LacI/GalR-like_sensor"/>
</dbReference>
<keyword evidence="6" id="KW-1185">Reference proteome</keyword>
<dbReference type="CDD" id="cd06267">
    <property type="entry name" value="PBP1_LacI_sugar_binding-like"/>
    <property type="match status" value="1"/>
</dbReference>
<organism evidence="5 6">
    <name type="scientific">Pengzhenrongella frigida</name>
    <dbReference type="NCBI Taxonomy" id="1259133"/>
    <lineage>
        <taxon>Bacteria</taxon>
        <taxon>Bacillati</taxon>
        <taxon>Actinomycetota</taxon>
        <taxon>Actinomycetes</taxon>
        <taxon>Micrococcales</taxon>
        <taxon>Pengzhenrongella</taxon>
    </lineage>
</organism>
<keyword evidence="1" id="KW-0805">Transcription regulation</keyword>
<dbReference type="PANTHER" id="PTHR30146:SF155">
    <property type="entry name" value="ALANINE RACEMASE"/>
    <property type="match status" value="1"/>
</dbReference>
<dbReference type="SUPFAM" id="SSF53822">
    <property type="entry name" value="Periplasmic binding protein-like I"/>
    <property type="match status" value="1"/>
</dbReference>
<dbReference type="OrthoDB" id="1938857at2"/>
<evidence type="ECO:0000313" key="5">
    <source>
        <dbReference type="EMBL" id="RYV52932.1"/>
    </source>
</evidence>
<dbReference type="CDD" id="cd01392">
    <property type="entry name" value="HTH_LacI"/>
    <property type="match status" value="1"/>
</dbReference>
<dbReference type="SUPFAM" id="SSF47413">
    <property type="entry name" value="lambda repressor-like DNA-binding domains"/>
    <property type="match status" value="1"/>
</dbReference>
<protein>
    <submittedName>
        <fullName evidence="5">LacI family transcriptional regulator</fullName>
    </submittedName>
</protein>